<dbReference type="AlphaFoldDB" id="Q22934"/>
<organism evidence="3 4">
    <name type="scientific">Caenorhabditis elegans</name>
    <dbReference type="NCBI Taxonomy" id="6239"/>
    <lineage>
        <taxon>Eukaryota</taxon>
        <taxon>Metazoa</taxon>
        <taxon>Ecdysozoa</taxon>
        <taxon>Nematoda</taxon>
        <taxon>Chromadorea</taxon>
        <taxon>Rhabditida</taxon>
        <taxon>Rhabditina</taxon>
        <taxon>Rhabditomorpha</taxon>
        <taxon>Rhabditoidea</taxon>
        <taxon>Rhabditidae</taxon>
        <taxon>Peloderinae</taxon>
        <taxon>Caenorhabditis</taxon>
    </lineage>
</organism>
<dbReference type="InParanoid" id="Q22934"/>
<evidence type="ECO:0000256" key="1">
    <source>
        <dbReference type="SAM" id="SignalP"/>
    </source>
</evidence>
<dbReference type="PANTHER" id="PTHR23124">
    <property type="entry name" value="C-TYPE LECTIN DOMAIN-CONTAINING PROTEIN-RELATED-RELATED"/>
    <property type="match status" value="1"/>
</dbReference>
<dbReference type="PANTHER" id="PTHR23124:SF152">
    <property type="entry name" value="C-TYPE LECTIN-RELATED"/>
    <property type="match status" value="1"/>
</dbReference>
<reference evidence="3 4" key="1">
    <citation type="journal article" date="1998" name="Science">
        <title>Genome sequence of the nematode C. elegans: a platform for investigating biology.</title>
        <authorList>
            <consortium name="The C. elegans sequencing consortium"/>
            <person name="Sulson J.E."/>
            <person name="Waterston R."/>
        </authorList>
    </citation>
    <scope>NUCLEOTIDE SEQUENCE [LARGE SCALE GENOMIC DNA]</scope>
    <source>
        <strain evidence="3 4">Bristol N2</strain>
    </source>
</reference>
<dbReference type="InterPro" id="IPR016186">
    <property type="entry name" value="C-type_lectin-like/link_sf"/>
</dbReference>
<dbReference type="PhylomeDB" id="Q22934"/>
<dbReference type="UCSC" id="C50E3.1">
    <property type="organism name" value="c. elegans"/>
</dbReference>
<dbReference type="InterPro" id="IPR001304">
    <property type="entry name" value="C-type_lectin-like"/>
</dbReference>
<dbReference type="SUPFAM" id="SSF56436">
    <property type="entry name" value="C-type lectin-like"/>
    <property type="match status" value="1"/>
</dbReference>
<sequence>MWTLYVFLICFYSISCLTDLDILNVALENNILVFPSNISEASGMTLFHGRIETKSECRKVNATINSTLCTVICGKLEACQVALWTSAMFCDICEYGSVTMVVQEKTNDNVVALKRNSSSTILREPIDKCPAPSITLSQCEEGWKLFLRYNAYYCLKVINGDQFQNITQSEGVQLCLNNNSNISGLESDRERLYVFAMTIWNSLNKSKQEKWGWGVWIDGMRNKPCNMQKNETCNLMEGFNFTDATLYHKDGYIWNEGEPNGYNGNQNCVYMSLPTDSGDSRNGTLDDAGCEEHTYFLKKLVLCGKKATQIVTEAIER</sequence>
<dbReference type="PaxDb" id="6239-C50E3.2"/>
<accession>Q22934</accession>
<dbReference type="STRING" id="6239.C50E3.1.1"/>
<evidence type="ECO:0000313" key="4">
    <source>
        <dbReference type="Proteomes" id="UP000001940"/>
    </source>
</evidence>
<protein>
    <submittedName>
        <fullName evidence="3">C-type lectin domain-containing protein</fullName>
    </submittedName>
</protein>
<dbReference type="CDD" id="cd00037">
    <property type="entry name" value="CLECT"/>
    <property type="match status" value="1"/>
</dbReference>
<dbReference type="OrthoDB" id="5904232at2759"/>
<feature type="chain" id="PRO_5011977347" evidence="1">
    <location>
        <begin position="19"/>
        <end position="317"/>
    </location>
</feature>
<dbReference type="Proteomes" id="UP000001940">
    <property type="component" value="Chromosome V"/>
</dbReference>
<dbReference type="AGR" id="WB:WBGene00016813"/>
<dbReference type="EMBL" id="BX284605">
    <property type="protein sequence ID" value="CCD67739.2"/>
    <property type="molecule type" value="Genomic_DNA"/>
</dbReference>
<name>Q22934_CAEEL</name>
<dbReference type="PIR" id="T29680">
    <property type="entry name" value="T29680"/>
</dbReference>
<evidence type="ECO:0000313" key="5">
    <source>
        <dbReference type="WormBase" id="C50E3.1"/>
    </source>
</evidence>
<dbReference type="Gene3D" id="3.10.100.10">
    <property type="entry name" value="Mannose-Binding Protein A, subunit A"/>
    <property type="match status" value="1"/>
</dbReference>
<evidence type="ECO:0000313" key="3">
    <source>
        <dbReference type="EMBL" id="CCD67739.2"/>
    </source>
</evidence>
<dbReference type="SMR" id="Q22934"/>
<dbReference type="RefSeq" id="NP_001343641.1">
    <property type="nucleotide sequence ID" value="NM_001356705.1"/>
</dbReference>
<dbReference type="CTD" id="183653"/>
<dbReference type="WormBase" id="C50E3.1">
    <property type="protein sequence ID" value="CE52332"/>
    <property type="gene ID" value="WBGene00016813"/>
    <property type="gene designation" value="clec-214"/>
</dbReference>
<evidence type="ECO:0000259" key="2">
    <source>
        <dbReference type="SMART" id="SM00034"/>
    </source>
</evidence>
<gene>
    <name evidence="3 5" type="primary">clec-214</name>
    <name evidence="5" type="ORF">C50E3.1</name>
    <name evidence="3" type="ORF">CELE_C50E3.1</name>
</gene>
<keyword evidence="1" id="KW-0732">Signal</keyword>
<feature type="domain" description="C-type lectin" evidence="2">
    <location>
        <begin position="139"/>
        <end position="298"/>
    </location>
</feature>
<proteinExistence type="predicted"/>
<feature type="signal peptide" evidence="1">
    <location>
        <begin position="1"/>
        <end position="18"/>
    </location>
</feature>
<dbReference type="KEGG" id="cel:CELE_C50E3.1"/>
<dbReference type="GeneID" id="183653"/>
<keyword evidence="4" id="KW-1185">Reference proteome</keyword>
<dbReference type="HOGENOM" id="CLU_2040175_0_0_1"/>
<dbReference type="SMART" id="SM00034">
    <property type="entry name" value="CLECT"/>
    <property type="match status" value="1"/>
</dbReference>
<dbReference type="FunCoup" id="Q22934">
    <property type="interactions" value="4"/>
</dbReference>
<dbReference type="InterPro" id="IPR016187">
    <property type="entry name" value="CTDL_fold"/>
</dbReference>